<evidence type="ECO:0000313" key="2">
    <source>
        <dbReference type="EMBL" id="RDJ12420.1"/>
    </source>
</evidence>
<accession>A0A370KRK4</accession>
<feature type="region of interest" description="Disordered" evidence="1">
    <location>
        <begin position="175"/>
        <end position="195"/>
    </location>
</feature>
<gene>
    <name evidence="2" type="ORF">B5K06_11850</name>
</gene>
<proteinExistence type="predicted"/>
<dbReference type="OrthoDB" id="8399840at2"/>
<dbReference type="RefSeq" id="WP_114713046.1">
    <property type="nucleotide sequence ID" value="NZ_KZ857259.1"/>
</dbReference>
<protein>
    <submittedName>
        <fullName evidence="2">Uncharacterized protein</fullName>
    </submittedName>
</protein>
<organism evidence="2 3">
    <name type="scientific">Rhizobium grahamii</name>
    <dbReference type="NCBI Taxonomy" id="1120045"/>
    <lineage>
        <taxon>Bacteria</taxon>
        <taxon>Pseudomonadati</taxon>
        <taxon>Pseudomonadota</taxon>
        <taxon>Alphaproteobacteria</taxon>
        <taxon>Hyphomicrobiales</taxon>
        <taxon>Rhizobiaceae</taxon>
        <taxon>Rhizobium/Agrobacterium group</taxon>
        <taxon>Rhizobium</taxon>
    </lineage>
</organism>
<sequence length="195" mass="21696">MNENPGIYAAFSVEPVEQAFKSQQAGRPIFEDREFVRIVIAGDKNTEVFREATPADKDRFHEPYARFKKGLSAREQVTGTPLSEWPLLKASQIKEFEAINIYTVEQLAGLSDTMKQNIGMGAHELCAAAKAFLESAGNNAKASELAAENERLKSDVDLLRGQVKELADRISEIDAEDNSRRTRAPKAARENNLEL</sequence>
<dbReference type="AlphaFoldDB" id="A0A370KRK4"/>
<dbReference type="Proteomes" id="UP000254939">
    <property type="component" value="Unassembled WGS sequence"/>
</dbReference>
<dbReference type="EMBL" id="NAAC01000011">
    <property type="protein sequence ID" value="RDJ12420.1"/>
    <property type="molecule type" value="Genomic_DNA"/>
</dbReference>
<name>A0A370KRK4_9HYPH</name>
<evidence type="ECO:0000256" key="1">
    <source>
        <dbReference type="SAM" id="MobiDB-lite"/>
    </source>
</evidence>
<comment type="caution">
    <text evidence="2">The sequence shown here is derived from an EMBL/GenBank/DDBJ whole genome shotgun (WGS) entry which is preliminary data.</text>
</comment>
<reference evidence="2 3" key="1">
    <citation type="submission" date="2017-03" db="EMBL/GenBank/DDBJ databases">
        <title>Genome analysis of Rhizobial strains effectives or ineffectives for nitrogen fixation isolated from bean seeds.</title>
        <authorList>
            <person name="Peralta H."/>
            <person name="Aguilar-Vera A."/>
            <person name="Mora Y."/>
            <person name="Vargas-Lagunas C."/>
            <person name="Girard L."/>
            <person name="Mora J."/>
        </authorList>
    </citation>
    <scope>NUCLEOTIDE SEQUENCE [LARGE SCALE GENOMIC DNA]</scope>
    <source>
        <strain evidence="2 3">CCGM3</strain>
    </source>
</reference>
<evidence type="ECO:0000313" key="3">
    <source>
        <dbReference type="Proteomes" id="UP000254939"/>
    </source>
</evidence>